<dbReference type="Proteomes" id="UP000663834">
    <property type="component" value="Unassembled WGS sequence"/>
</dbReference>
<dbReference type="PANTHER" id="PTHR16138">
    <property type="entry name" value="MYCOPHENOLIC ACID ACYL-GLUCURONIDE ESTERASE, MITOCHONDRIAL"/>
    <property type="match status" value="1"/>
</dbReference>
<gene>
    <name evidence="2" type="ORF">KQP761_LOCUS16512</name>
</gene>
<dbReference type="AlphaFoldDB" id="A0A815VN32"/>
<dbReference type="InterPro" id="IPR008886">
    <property type="entry name" value="UPF0227/Esterase_YqiA"/>
</dbReference>
<dbReference type="Gene3D" id="3.40.50.1820">
    <property type="entry name" value="alpha/beta hydrolase"/>
    <property type="match status" value="1"/>
</dbReference>
<dbReference type="GO" id="GO:0004553">
    <property type="term" value="F:hydrolase activity, hydrolyzing O-glycosyl compounds"/>
    <property type="evidence" value="ECO:0007669"/>
    <property type="project" value="TreeGrafter"/>
</dbReference>
<evidence type="ECO:0000313" key="2">
    <source>
        <dbReference type="EMBL" id="CAF1534202.1"/>
    </source>
</evidence>
<reference evidence="2" key="1">
    <citation type="submission" date="2021-02" db="EMBL/GenBank/DDBJ databases">
        <authorList>
            <person name="Nowell W R."/>
        </authorList>
    </citation>
    <scope>NUCLEOTIDE SEQUENCE</scope>
</reference>
<evidence type="ECO:0000256" key="1">
    <source>
        <dbReference type="ARBA" id="ARBA00022801"/>
    </source>
</evidence>
<dbReference type="PANTHER" id="PTHR16138:SF7">
    <property type="entry name" value="PALMITOYL-PROTEIN THIOESTERASE ABHD10, MITOCHONDRIAL"/>
    <property type="match status" value="1"/>
</dbReference>
<dbReference type="Pfam" id="PF05728">
    <property type="entry name" value="UPF0227"/>
    <property type="match status" value="1"/>
</dbReference>
<accession>A0A815VN32</accession>
<proteinExistence type="predicted"/>
<comment type="caution">
    <text evidence="2">The sequence shown here is derived from an EMBL/GenBank/DDBJ whole genome shotgun (WGS) entry which is preliminary data.</text>
</comment>
<sequence length="225" mass="25907">MTSKQSFVSTALRYAYLHGFASSPFSTKGVQLSQWFRNDLNITLDLPDLVIPSFRKQCLSTMVDHIEKKIIKSNSTWIFIGSSFGGLVSTLVTQRQPKLIHSLVLLAPALNPLELWTSKINVEQWKKDGFMNFFNQNTQRDESIDYGFLLDLQTYSSYPVVTTCPITIIHGIHDDVVPIQASREYMKKIRLLNKHSISLIEVDDDHYLRKDETLNTIKKVIRDFH</sequence>
<dbReference type="InterPro" id="IPR052382">
    <property type="entry name" value="ABHD10_acyl-thioesterase"/>
</dbReference>
<protein>
    <recommendedName>
        <fullName evidence="4">Esterase</fullName>
    </recommendedName>
</protein>
<keyword evidence="1" id="KW-0378">Hydrolase</keyword>
<name>A0A815VN32_9BILA</name>
<dbReference type="SUPFAM" id="SSF53474">
    <property type="entry name" value="alpha/beta-Hydrolases"/>
    <property type="match status" value="1"/>
</dbReference>
<organism evidence="2 3">
    <name type="scientific">Rotaria magnacalcarata</name>
    <dbReference type="NCBI Taxonomy" id="392030"/>
    <lineage>
        <taxon>Eukaryota</taxon>
        <taxon>Metazoa</taxon>
        <taxon>Spiralia</taxon>
        <taxon>Gnathifera</taxon>
        <taxon>Rotifera</taxon>
        <taxon>Eurotatoria</taxon>
        <taxon>Bdelloidea</taxon>
        <taxon>Philodinida</taxon>
        <taxon>Philodinidae</taxon>
        <taxon>Rotaria</taxon>
    </lineage>
</organism>
<dbReference type="OrthoDB" id="408373at2759"/>
<dbReference type="InterPro" id="IPR029058">
    <property type="entry name" value="AB_hydrolase_fold"/>
</dbReference>
<evidence type="ECO:0000313" key="3">
    <source>
        <dbReference type="Proteomes" id="UP000663834"/>
    </source>
</evidence>
<dbReference type="EMBL" id="CAJNOW010008301">
    <property type="protein sequence ID" value="CAF1534202.1"/>
    <property type="molecule type" value="Genomic_DNA"/>
</dbReference>
<evidence type="ECO:0008006" key="4">
    <source>
        <dbReference type="Google" id="ProtNLM"/>
    </source>
</evidence>